<feature type="binding site" evidence="5">
    <location>
        <begin position="275"/>
        <end position="282"/>
    </location>
    <ligand>
        <name>ATP</name>
        <dbReference type="ChEBI" id="CHEBI:30616"/>
    </ligand>
</feature>
<evidence type="ECO:0000313" key="8">
    <source>
        <dbReference type="Proteomes" id="UP000254711"/>
    </source>
</evidence>
<organism evidence="7 8">
    <name type="scientific">Dyella solisilvae</name>
    <dbReference type="NCBI Taxonomy" id="1920168"/>
    <lineage>
        <taxon>Bacteria</taxon>
        <taxon>Pseudomonadati</taxon>
        <taxon>Pseudomonadota</taxon>
        <taxon>Gammaproteobacteria</taxon>
        <taxon>Lysobacterales</taxon>
        <taxon>Rhodanobacteraceae</taxon>
        <taxon>Dyella</taxon>
    </lineage>
</organism>
<dbReference type="PROSITE" id="PS51198">
    <property type="entry name" value="UVRD_HELICASE_ATP_BIND"/>
    <property type="match status" value="1"/>
</dbReference>
<dbReference type="PANTHER" id="PTHR11070:SF45">
    <property type="entry name" value="DNA 3'-5' HELICASE"/>
    <property type="match status" value="1"/>
</dbReference>
<dbReference type="RefSeq" id="WP_114825045.1">
    <property type="nucleotide sequence ID" value="NZ_QQSY01000002.1"/>
</dbReference>
<keyword evidence="3 5" id="KW-0347">Helicase</keyword>
<dbReference type="GO" id="GO:0003677">
    <property type="term" value="F:DNA binding"/>
    <property type="evidence" value="ECO:0007669"/>
    <property type="project" value="InterPro"/>
</dbReference>
<dbReference type="InterPro" id="IPR027417">
    <property type="entry name" value="P-loop_NTPase"/>
</dbReference>
<dbReference type="PANTHER" id="PTHR11070">
    <property type="entry name" value="UVRD / RECB / PCRA DNA HELICASE FAMILY MEMBER"/>
    <property type="match status" value="1"/>
</dbReference>
<protein>
    <recommendedName>
        <fullName evidence="6">UvrD-like helicase ATP-binding domain-containing protein</fullName>
    </recommendedName>
</protein>
<reference evidence="7 8" key="1">
    <citation type="submission" date="2018-07" db="EMBL/GenBank/DDBJ databases">
        <title>Dyella solisilvae sp. nov., isolated from the pine and broad-leaved mixed forest soil.</title>
        <authorList>
            <person name="Gao Z."/>
            <person name="Qiu L."/>
        </authorList>
    </citation>
    <scope>NUCLEOTIDE SEQUENCE [LARGE SCALE GENOMIC DNA]</scope>
    <source>
        <strain evidence="7 8">DHG54</strain>
    </source>
</reference>
<name>A0A370K8H9_9GAMM</name>
<dbReference type="Pfam" id="PF00580">
    <property type="entry name" value="UvrD-helicase"/>
    <property type="match status" value="1"/>
</dbReference>
<dbReference type="InterPro" id="IPR035093">
    <property type="entry name" value="RelE/ParE_toxin_dom_sf"/>
</dbReference>
<evidence type="ECO:0000256" key="3">
    <source>
        <dbReference type="ARBA" id="ARBA00022806"/>
    </source>
</evidence>
<dbReference type="GO" id="GO:0043138">
    <property type="term" value="F:3'-5' DNA helicase activity"/>
    <property type="evidence" value="ECO:0007669"/>
    <property type="project" value="UniProtKB-EC"/>
</dbReference>
<dbReference type="GO" id="GO:0005829">
    <property type="term" value="C:cytosol"/>
    <property type="evidence" value="ECO:0007669"/>
    <property type="project" value="TreeGrafter"/>
</dbReference>
<evidence type="ECO:0000256" key="5">
    <source>
        <dbReference type="PROSITE-ProRule" id="PRU00560"/>
    </source>
</evidence>
<dbReference type="GO" id="GO:0005524">
    <property type="term" value="F:ATP binding"/>
    <property type="evidence" value="ECO:0007669"/>
    <property type="project" value="UniProtKB-UniRule"/>
</dbReference>
<evidence type="ECO:0000256" key="2">
    <source>
        <dbReference type="ARBA" id="ARBA00022801"/>
    </source>
</evidence>
<evidence type="ECO:0000313" key="7">
    <source>
        <dbReference type="EMBL" id="RDI98958.1"/>
    </source>
</evidence>
<feature type="domain" description="UvrD-like helicase ATP-binding" evidence="6">
    <location>
        <begin position="254"/>
        <end position="535"/>
    </location>
</feature>
<keyword evidence="1 5" id="KW-0547">Nucleotide-binding</keyword>
<dbReference type="Gene3D" id="3.40.50.300">
    <property type="entry name" value="P-loop containing nucleotide triphosphate hydrolases"/>
    <property type="match status" value="2"/>
</dbReference>
<sequence>MSLAPRVALSQDFLLKLGKLPSAMHARIVKWALKFQQDPTAAGINYETIKGARDGNLRSVRIDQDWRGIVFKPELGDIYILLHVDHHDEAYRWAERRKIAVNPATGSLQIVSLESVDELPPTGASVPATQANVATADESVTPLFASVTDEQLVQLGTPVELLPLVRRMCDERDLDAAQASLPLEAYEGLFLVLTGDSVSTILGERETRVNQSIDTANFAAALDSAESQSRFVVVTSDSEMAEILNAPLAQWRVFLHPLQRKLAAGDRSGPVRILGGAGTGKTVLAMHRAKWLAQNRTVEGQKVLFTTFTRNLALDVAQNMKSLFMDDAAINRLEVINLDRWVHRYLRGKNYEHRIIYKRDDDAWGKAMQVVSPKLDLDEAFYVEEWERVVAAQGVQDLDGYRQVSRIGRRTILGRAKRDLVWPVFEEYRTLLSSKRLKDVDDAYHDAAQLLALDEAPAPYSAIVVDETQDFGPQALRLIRAMIAKERNDLFFVGDGHQRIYAKHRAVMGHCGIDIRGRSRKLYLNYRTTDEIRKQAVALLEGREIDDLDGGRDDNQRYKSLSHGPSPEIVDAPGSQEAVQVAIDRVHQWWGDGLDPSRPSVCVMTHTKVIRDQVAQALRSLNIAVSMIESDTADSAVNDAVRVSTMHRAKGLEFDRVVVLAHGMLGAVPDDSDLAQLVYVAMTRAKAMAVLVR</sequence>
<comment type="caution">
    <text evidence="7">The sequence shown here is derived from an EMBL/GenBank/DDBJ whole genome shotgun (WGS) entry which is preliminary data.</text>
</comment>
<dbReference type="SUPFAM" id="SSF143011">
    <property type="entry name" value="RelE-like"/>
    <property type="match status" value="1"/>
</dbReference>
<dbReference type="InterPro" id="IPR000212">
    <property type="entry name" value="DNA_helicase_UvrD/REP"/>
</dbReference>
<dbReference type="EMBL" id="QQSY01000002">
    <property type="protein sequence ID" value="RDI98958.1"/>
    <property type="molecule type" value="Genomic_DNA"/>
</dbReference>
<dbReference type="OrthoDB" id="5298826at2"/>
<keyword evidence="8" id="KW-1185">Reference proteome</keyword>
<dbReference type="Proteomes" id="UP000254711">
    <property type="component" value="Unassembled WGS sequence"/>
</dbReference>
<dbReference type="SUPFAM" id="SSF52540">
    <property type="entry name" value="P-loop containing nucleoside triphosphate hydrolases"/>
    <property type="match status" value="1"/>
</dbReference>
<evidence type="ECO:0000259" key="6">
    <source>
        <dbReference type="PROSITE" id="PS51198"/>
    </source>
</evidence>
<evidence type="ECO:0000256" key="1">
    <source>
        <dbReference type="ARBA" id="ARBA00022741"/>
    </source>
</evidence>
<proteinExistence type="predicted"/>
<evidence type="ECO:0000256" key="4">
    <source>
        <dbReference type="ARBA" id="ARBA00022840"/>
    </source>
</evidence>
<dbReference type="InterPro" id="IPR027785">
    <property type="entry name" value="UvrD-like_helicase_C"/>
</dbReference>
<dbReference type="InterPro" id="IPR014016">
    <property type="entry name" value="UvrD-like_ATP-bd"/>
</dbReference>
<accession>A0A370K8H9</accession>
<gene>
    <name evidence="7" type="ORF">DVT68_10710</name>
</gene>
<dbReference type="AlphaFoldDB" id="A0A370K8H9"/>
<dbReference type="GO" id="GO:0016887">
    <property type="term" value="F:ATP hydrolysis activity"/>
    <property type="evidence" value="ECO:0007669"/>
    <property type="project" value="RHEA"/>
</dbReference>
<dbReference type="Pfam" id="PF13538">
    <property type="entry name" value="UvrD_C_2"/>
    <property type="match status" value="1"/>
</dbReference>
<keyword evidence="2 5" id="KW-0378">Hydrolase</keyword>
<dbReference type="GO" id="GO:0000725">
    <property type="term" value="P:recombinational repair"/>
    <property type="evidence" value="ECO:0007669"/>
    <property type="project" value="TreeGrafter"/>
</dbReference>
<keyword evidence="4 5" id="KW-0067">ATP-binding</keyword>